<sequence length="663" mass="76556">MRPILILGVDIISENPKRFAVVSWFNGRLERKGEFTLYRLIRFIQSKRPDIVAMDSVTELGDDLRKFLRSLPGGTKLVQVTGRPGEQRSLQSLAREHGIRVTDRFDPYEEAKLSALLASKGVGYEVLAFEDEVIIKVTRGRSHGKGGWSQDRYRKRVHNLVRDKVREIEERLRRADIPFDLEVEEKDYGLAKGEFKVYAGREELAGLIKPTRGGDVEVRIQPVERAELGFAPLRGEEAVRERRSIIVGIDPGITVGIAAIDLNGRVIALHSERNMPVGEVFRFISNVGHPVIVATDVNPAPGFVEKIARSFKANLFVPRESLRVEEKNELLRNLGISVDDDHQRDALAAAYKAYLRMKPKLEHVDAKLREAGLTRKADEIKALVIQGYNLGEAMQRVTLRERPREEAPEEKPGIDVTPYIKRIRELERRIEFLERENAELREIIKEQRKTIGRLERRIADYDEEVRRKVLRERELEAKVKRIEILEKQLREAKAVIERLSRDLVQVKRMNVVEIRGSAIPLKVMNVLSWRELERLEREIGVKRGDVLFVVNPAGAGRAIAEELVEKGIRALITEKPLPEPVREVFREAHLPFFTGDELDVKRVDEFAVVERETLEKAIEDLLARWEEEDKEKEAERLLRLVEEYRIERIKELRRKAEEEVRKH</sequence>
<gene>
    <name evidence="2" type="ORF">SAMN05216170_1363</name>
</gene>
<protein>
    <recommendedName>
        <fullName evidence="4">DUF460 domain-containing protein</fullName>
    </recommendedName>
</protein>
<evidence type="ECO:0008006" key="4">
    <source>
        <dbReference type="Google" id="ProtNLM"/>
    </source>
</evidence>
<dbReference type="Pfam" id="PF04312">
    <property type="entry name" value="DUF460"/>
    <property type="match status" value="1"/>
</dbReference>
<name>A0A1I0NYD4_9EURY</name>
<dbReference type="GeneID" id="33332829"/>
<evidence type="ECO:0000313" key="2">
    <source>
        <dbReference type="EMBL" id="SEW06796.1"/>
    </source>
</evidence>
<dbReference type="InterPro" id="IPR007408">
    <property type="entry name" value="DUF460"/>
</dbReference>
<feature type="coiled-coil region" evidence="1">
    <location>
        <begin position="416"/>
        <end position="509"/>
    </location>
</feature>
<dbReference type="OrthoDB" id="15228at2157"/>
<dbReference type="Proteomes" id="UP000182125">
    <property type="component" value="Unassembled WGS sequence"/>
</dbReference>
<organism evidence="2 3">
    <name type="scientific">Thermococcus thioreducens</name>
    <dbReference type="NCBI Taxonomy" id="277988"/>
    <lineage>
        <taxon>Archaea</taxon>
        <taxon>Methanobacteriati</taxon>
        <taxon>Methanobacteriota</taxon>
        <taxon>Thermococci</taxon>
        <taxon>Thermococcales</taxon>
        <taxon>Thermococcaceae</taxon>
        <taxon>Thermococcus</taxon>
    </lineage>
</organism>
<accession>A0A1I0NYD4</accession>
<dbReference type="PANTHER" id="PTHR40707">
    <property type="entry name" value="POSSIBLE NUCLEASE OF RNASE H FOLD, RUVC/YQGF FAMILY"/>
    <property type="match status" value="1"/>
</dbReference>
<evidence type="ECO:0000256" key="1">
    <source>
        <dbReference type="SAM" id="Coils"/>
    </source>
</evidence>
<keyword evidence="1" id="KW-0175">Coiled coil</keyword>
<proteinExistence type="predicted"/>
<dbReference type="RefSeq" id="WP_088886091.1">
    <property type="nucleotide sequence ID" value="NZ_CP015105.1"/>
</dbReference>
<dbReference type="AlphaFoldDB" id="A0A1I0NYD4"/>
<reference evidence="2 3" key="1">
    <citation type="submission" date="2016-10" db="EMBL/GenBank/DDBJ databases">
        <authorList>
            <person name="de Groot N.N."/>
        </authorList>
    </citation>
    <scope>NUCLEOTIDE SEQUENCE [LARGE SCALE GENOMIC DNA]</scope>
    <source>
        <strain evidence="2 3">OGL-20</strain>
    </source>
</reference>
<dbReference type="PANTHER" id="PTHR40707:SF1">
    <property type="entry name" value="DUF460 DOMAIN-CONTAINING PROTEIN"/>
    <property type="match status" value="1"/>
</dbReference>
<dbReference type="EMBL" id="FOIW01000002">
    <property type="protein sequence ID" value="SEW06796.1"/>
    <property type="molecule type" value="Genomic_DNA"/>
</dbReference>
<feature type="coiled-coil region" evidence="1">
    <location>
        <begin position="611"/>
        <end position="647"/>
    </location>
</feature>
<evidence type="ECO:0000313" key="3">
    <source>
        <dbReference type="Proteomes" id="UP000182125"/>
    </source>
</evidence>